<dbReference type="EMBL" id="JAFEMC010000002">
    <property type="protein sequence ID" value="MBM6576046.1"/>
    <property type="molecule type" value="Genomic_DNA"/>
</dbReference>
<proteinExistence type="inferred from homology"/>
<dbReference type="InterPro" id="IPR004089">
    <property type="entry name" value="MCPsignal_dom"/>
</dbReference>
<dbReference type="PROSITE" id="PS50111">
    <property type="entry name" value="CHEMOTAXIS_TRANSDUC_2"/>
    <property type="match status" value="1"/>
</dbReference>
<name>A0ABS2D7E3_9SPHN</name>
<dbReference type="SMART" id="SM00283">
    <property type="entry name" value="MA"/>
    <property type="match status" value="1"/>
</dbReference>
<comment type="similarity">
    <text evidence="2">Belongs to the methyl-accepting chemotaxis (MCP) protein family.</text>
</comment>
<evidence type="ECO:0000256" key="4">
    <source>
        <dbReference type="SAM" id="Coils"/>
    </source>
</evidence>
<accession>A0ABS2D7E3</accession>
<evidence type="ECO:0000256" key="2">
    <source>
        <dbReference type="ARBA" id="ARBA00029447"/>
    </source>
</evidence>
<evidence type="ECO:0000313" key="8">
    <source>
        <dbReference type="Proteomes" id="UP000763641"/>
    </source>
</evidence>
<keyword evidence="5" id="KW-0812">Transmembrane</keyword>
<dbReference type="PANTHER" id="PTHR32089:SF112">
    <property type="entry name" value="LYSOZYME-LIKE PROTEIN-RELATED"/>
    <property type="match status" value="1"/>
</dbReference>
<feature type="transmembrane region" description="Helical" evidence="5">
    <location>
        <begin position="48"/>
        <end position="66"/>
    </location>
</feature>
<evidence type="ECO:0000256" key="5">
    <source>
        <dbReference type="SAM" id="Phobius"/>
    </source>
</evidence>
<keyword evidence="1 3" id="KW-0807">Transducer</keyword>
<feature type="domain" description="Methyl-accepting transducer" evidence="6">
    <location>
        <begin position="260"/>
        <end position="496"/>
    </location>
</feature>
<protein>
    <recommendedName>
        <fullName evidence="6">Methyl-accepting transducer domain-containing protein</fullName>
    </recommendedName>
</protein>
<keyword evidence="5" id="KW-1133">Transmembrane helix</keyword>
<feature type="transmembrane region" description="Helical" evidence="5">
    <location>
        <begin position="20"/>
        <end position="41"/>
    </location>
</feature>
<evidence type="ECO:0000256" key="3">
    <source>
        <dbReference type="PROSITE-ProRule" id="PRU00284"/>
    </source>
</evidence>
<gene>
    <name evidence="7" type="ORF">ILT43_06645</name>
</gene>
<dbReference type="Pfam" id="PF00015">
    <property type="entry name" value="MCPsignal"/>
    <property type="match status" value="1"/>
</dbReference>
<dbReference type="SUPFAM" id="SSF58104">
    <property type="entry name" value="Methyl-accepting chemotaxis protein (MCP) signaling domain"/>
    <property type="match status" value="1"/>
</dbReference>
<feature type="transmembrane region" description="Helical" evidence="5">
    <location>
        <begin position="155"/>
        <end position="173"/>
    </location>
</feature>
<evidence type="ECO:0000259" key="6">
    <source>
        <dbReference type="PROSITE" id="PS50111"/>
    </source>
</evidence>
<organism evidence="7 8">
    <name type="scientific">Sphingomonas longa</name>
    <dbReference type="NCBI Taxonomy" id="2778730"/>
    <lineage>
        <taxon>Bacteria</taxon>
        <taxon>Pseudomonadati</taxon>
        <taxon>Pseudomonadota</taxon>
        <taxon>Alphaproteobacteria</taxon>
        <taxon>Sphingomonadales</taxon>
        <taxon>Sphingomonadaceae</taxon>
        <taxon>Sphingomonas</taxon>
    </lineage>
</organism>
<sequence length="516" mass="54090">MMSRETPEEVLDLAPLRLHGIRMIVIAGWGATLVLTLLGLAVGSTLTLPVTIAGIVINAAPTLILHNRRHDLPARLTVATLAAAHPALLVMMLTGHAWQMDGHMYFFVALAALTLLCDWRPLLLASGLILVHHLIGEWVMPQWVFADQAGIGRVLFHGTAVLLQFTALSYITAQLRRLLKNRREVQGESRRLTEAAIAGRTETQHALDAAHAAEQRAQAETARREAAERTAAETRRTELVALADGFRRSIAGVVETMGTACTDLDASAKALHQLAQQTSRDAAGTANTVSESSRSAARLAERVHDLSRSIATISGSVERQASLSGAARGLSNTGHQAVDALVSRTATVGGFADTISAIAGQTNLLALNATIEAARAGEVGRGFAIVAGEVKLLAGQTTGATDQIRSLAGSIAGGAGEAREALAAIGRTVDDVADVAETIRAEVARQRDTADLIEEAADTAAGGADALSHEFSGIVRMAGDTETLSDRVARAASSLSSVAARLQDEADGFVRRLAAA</sequence>
<keyword evidence="8" id="KW-1185">Reference proteome</keyword>
<dbReference type="Gene3D" id="1.10.287.950">
    <property type="entry name" value="Methyl-accepting chemotaxis protein"/>
    <property type="match status" value="1"/>
</dbReference>
<dbReference type="Proteomes" id="UP000763641">
    <property type="component" value="Unassembled WGS sequence"/>
</dbReference>
<evidence type="ECO:0000256" key="1">
    <source>
        <dbReference type="ARBA" id="ARBA00023224"/>
    </source>
</evidence>
<dbReference type="PANTHER" id="PTHR32089">
    <property type="entry name" value="METHYL-ACCEPTING CHEMOTAXIS PROTEIN MCPB"/>
    <property type="match status" value="1"/>
</dbReference>
<dbReference type="InterPro" id="IPR004090">
    <property type="entry name" value="Chemotax_Me-accpt_rcpt"/>
</dbReference>
<feature type="transmembrane region" description="Helical" evidence="5">
    <location>
        <begin position="105"/>
        <end position="135"/>
    </location>
</feature>
<dbReference type="RefSeq" id="WP_204196831.1">
    <property type="nucleotide sequence ID" value="NZ_JAFEMC010000002.1"/>
</dbReference>
<keyword evidence="5" id="KW-0472">Membrane</keyword>
<dbReference type="PRINTS" id="PR00260">
    <property type="entry name" value="CHEMTRNSDUCR"/>
</dbReference>
<keyword evidence="4" id="KW-0175">Coiled coil</keyword>
<feature type="coiled-coil region" evidence="4">
    <location>
        <begin position="175"/>
        <end position="237"/>
    </location>
</feature>
<reference evidence="7 8" key="1">
    <citation type="submission" date="2020-12" db="EMBL/GenBank/DDBJ databases">
        <title>Sphingomonas sp.</title>
        <authorList>
            <person name="Kim M.K."/>
        </authorList>
    </citation>
    <scope>NUCLEOTIDE SEQUENCE [LARGE SCALE GENOMIC DNA]</scope>
    <source>
        <strain evidence="7 8">BT552</strain>
    </source>
</reference>
<evidence type="ECO:0000313" key="7">
    <source>
        <dbReference type="EMBL" id="MBM6576046.1"/>
    </source>
</evidence>
<feature type="transmembrane region" description="Helical" evidence="5">
    <location>
        <begin position="72"/>
        <end position="93"/>
    </location>
</feature>
<comment type="caution">
    <text evidence="7">The sequence shown here is derived from an EMBL/GenBank/DDBJ whole genome shotgun (WGS) entry which is preliminary data.</text>
</comment>